<name>A0A8J6XNI6_9CYAN</name>
<evidence type="ECO:0000256" key="1">
    <source>
        <dbReference type="ARBA" id="ARBA00022741"/>
    </source>
</evidence>
<dbReference type="SUPFAM" id="SSF52540">
    <property type="entry name" value="P-loop containing nucleoside triphosphate hydrolases"/>
    <property type="match status" value="1"/>
</dbReference>
<proteinExistence type="predicted"/>
<evidence type="ECO:0000256" key="4">
    <source>
        <dbReference type="ARBA" id="ARBA00022840"/>
    </source>
</evidence>
<dbReference type="InterPro" id="IPR054712">
    <property type="entry name" value="Cas3-like_dom"/>
</dbReference>
<dbReference type="InterPro" id="IPR014001">
    <property type="entry name" value="Helicase_ATP-bd"/>
</dbReference>
<keyword evidence="3" id="KW-0347">Helicase</keyword>
<gene>
    <name evidence="7" type="primary">cas3</name>
    <name evidence="7" type="ORF">ICL16_16745</name>
</gene>
<dbReference type="GO" id="GO:0003723">
    <property type="term" value="F:RNA binding"/>
    <property type="evidence" value="ECO:0007669"/>
    <property type="project" value="TreeGrafter"/>
</dbReference>
<keyword evidence="5" id="KW-0051">Antiviral defense</keyword>
<dbReference type="PROSITE" id="PS51192">
    <property type="entry name" value="HELICASE_ATP_BIND_1"/>
    <property type="match status" value="1"/>
</dbReference>
<evidence type="ECO:0000313" key="7">
    <source>
        <dbReference type="EMBL" id="MBD2773677.1"/>
    </source>
</evidence>
<keyword evidence="4" id="KW-0067">ATP-binding</keyword>
<evidence type="ECO:0000256" key="2">
    <source>
        <dbReference type="ARBA" id="ARBA00022801"/>
    </source>
</evidence>
<dbReference type="NCBIfam" id="TIGR01587">
    <property type="entry name" value="cas3_core"/>
    <property type="match status" value="1"/>
</dbReference>
<dbReference type="GO" id="GO:0051607">
    <property type="term" value="P:defense response to virus"/>
    <property type="evidence" value="ECO:0007669"/>
    <property type="project" value="UniProtKB-KW"/>
</dbReference>
<dbReference type="Gene3D" id="3.40.50.300">
    <property type="entry name" value="P-loop containing nucleotide triphosphate hydrolases"/>
    <property type="match status" value="2"/>
</dbReference>
<dbReference type="InterPro" id="IPR027417">
    <property type="entry name" value="P-loop_NTPase"/>
</dbReference>
<sequence>MSKPQRQYPFKFGRVFFPSEVNPIPSEVRFQALGNHVGNVRKLVKCWRKNDFPSESSFDQVLEAASIHDNGKPQRFEIIAKIAKSKFQEYTYSFRGHRFLAKSKKDAWAEALAIGHHDFSVEDICRDAYTLKKEQHYAEILTKEPLAYARELYILEMCDQIEAELACRVFEDGKQAESRAFMDFTITQDESEPTTYLIDPWAFEPELNFIELTFRCWSMQPAELDTDGELQKCLKDNREGDLGKTLDRITKRWWQSQQGQPKESISKTIILKPYRSAITSKEWTAKDFYQQLAGFTPNPMQAEMFEAIYDPNDEKHPAILLKSSTGSGKFESVLFPALASNYRLILPLPARSLLEDQKERIEKYLKKFSILQKDREVSLVVDTGSQMYRWVYKNGDETKRTSNLRRHLYKGDVILTTLDKFLYRYFGFGDKQKSFTFPLRIHREKTLICFDEAHSYDEISFTNFHSLVKALYEAGRSLILMTATMPKEYIERFDYLNSIDYVDELEKVEKLKQFQQQTLRQPYLNQKGFEWISHIQRDSEVPEIFQHEFAQIILREWTVKTDRRLIAVVERVKDAAAIYQYLNNYLSGNTDAQGRFLFLYHGRIADQLRPSIYKQLQERDSKNQPYLLITTSAIEVGCDLNAEVLVSEICPPENLIQRAGRCNRKGNISDAKVIVVGNSIPDFANSLDESGWQKYQETLTSLEKFDTQAIIECISRSEHVDDYRVVEVFSMLHDYVYGADLTCKTAHEKGLVITRSWTPSATLIYKDGSKDQHKIKVPIDRLIKNDNNQYANTHVYEHYYNQETTRWDVRNLGWGSAYLKDIVIEIHPNNEAALMYEDKPEYPYNPELGFVELPGVFIKLKTNDFEEKLLCKHTDNKSAIITYTKALNPQTY</sequence>
<dbReference type="Proteomes" id="UP000629098">
    <property type="component" value="Unassembled WGS sequence"/>
</dbReference>
<dbReference type="Pfam" id="PF00270">
    <property type="entry name" value="DEAD"/>
    <property type="match status" value="1"/>
</dbReference>
<keyword evidence="2" id="KW-0378">Hydrolase</keyword>
<feature type="domain" description="Helicase ATP-binding" evidence="6">
    <location>
        <begin position="310"/>
        <end position="503"/>
    </location>
</feature>
<comment type="caution">
    <text evidence="7">The sequence shown here is derived from an EMBL/GenBank/DDBJ whole genome shotgun (WGS) entry which is preliminary data.</text>
</comment>
<protein>
    <submittedName>
        <fullName evidence="7">CRISPR-associated helicase Cas3</fullName>
    </submittedName>
</protein>
<dbReference type="InterPro" id="IPR011545">
    <property type="entry name" value="DEAD/DEAH_box_helicase_dom"/>
</dbReference>
<dbReference type="RefSeq" id="WP_190829749.1">
    <property type="nucleotide sequence ID" value="NZ_CAWPPI010000057.1"/>
</dbReference>
<evidence type="ECO:0000256" key="3">
    <source>
        <dbReference type="ARBA" id="ARBA00022806"/>
    </source>
</evidence>
<evidence type="ECO:0000256" key="5">
    <source>
        <dbReference type="ARBA" id="ARBA00023118"/>
    </source>
</evidence>
<evidence type="ECO:0000313" key="8">
    <source>
        <dbReference type="Proteomes" id="UP000629098"/>
    </source>
</evidence>
<dbReference type="GO" id="GO:0005524">
    <property type="term" value="F:ATP binding"/>
    <property type="evidence" value="ECO:0007669"/>
    <property type="project" value="UniProtKB-KW"/>
</dbReference>
<dbReference type="PANTHER" id="PTHR47963">
    <property type="entry name" value="DEAD-BOX ATP-DEPENDENT RNA HELICASE 47, MITOCHONDRIAL"/>
    <property type="match status" value="1"/>
</dbReference>
<dbReference type="AlphaFoldDB" id="A0A8J6XNI6"/>
<dbReference type="PANTHER" id="PTHR47963:SF9">
    <property type="entry name" value="CRISPR-ASSOCIATED ENDONUCLEASE_HELICASE CAS3"/>
    <property type="match status" value="1"/>
</dbReference>
<dbReference type="EMBL" id="JACXAE010000057">
    <property type="protein sequence ID" value="MBD2773677.1"/>
    <property type="molecule type" value="Genomic_DNA"/>
</dbReference>
<reference evidence="7" key="1">
    <citation type="submission" date="2020-09" db="EMBL/GenBank/DDBJ databases">
        <title>Iningainema tapete sp. nov. (Scytonemataceae, Cyanobacteria) from greenhouses in central Florida (USA) produces two types of nodularin with biosynthetic potential for microcystin-LR and anabaenopeptins.</title>
        <authorList>
            <person name="Berthold D.E."/>
            <person name="Lefler F.W."/>
            <person name="Huang I.-S."/>
            <person name="Abdulla H."/>
            <person name="Zimba P.V."/>
            <person name="Laughinghouse H.D. IV."/>
        </authorList>
    </citation>
    <scope>NUCLEOTIDE SEQUENCE</scope>
    <source>
        <strain evidence="7">BLCCT55</strain>
    </source>
</reference>
<dbReference type="GO" id="GO:0003724">
    <property type="term" value="F:RNA helicase activity"/>
    <property type="evidence" value="ECO:0007669"/>
    <property type="project" value="TreeGrafter"/>
</dbReference>
<keyword evidence="8" id="KW-1185">Reference proteome</keyword>
<organism evidence="7 8">
    <name type="scientific">Iningainema tapete BLCC-T55</name>
    <dbReference type="NCBI Taxonomy" id="2748662"/>
    <lineage>
        <taxon>Bacteria</taxon>
        <taxon>Bacillati</taxon>
        <taxon>Cyanobacteriota</taxon>
        <taxon>Cyanophyceae</taxon>
        <taxon>Nostocales</taxon>
        <taxon>Scytonemataceae</taxon>
        <taxon>Iningainema tapete</taxon>
    </lineage>
</organism>
<keyword evidence="1" id="KW-0547">Nucleotide-binding</keyword>
<accession>A0A8J6XNI6</accession>
<dbReference type="InterPro" id="IPR050547">
    <property type="entry name" value="DEAD_box_RNA_helicases"/>
</dbReference>
<evidence type="ECO:0000259" key="6">
    <source>
        <dbReference type="PROSITE" id="PS51192"/>
    </source>
</evidence>
<dbReference type="InterPro" id="IPR006474">
    <property type="entry name" value="Helicase_Cas3_CRISPR-ass_core"/>
</dbReference>
<dbReference type="Pfam" id="PF22590">
    <property type="entry name" value="Cas3-like_C_2"/>
    <property type="match status" value="1"/>
</dbReference>
<dbReference type="GO" id="GO:0016787">
    <property type="term" value="F:hydrolase activity"/>
    <property type="evidence" value="ECO:0007669"/>
    <property type="project" value="UniProtKB-KW"/>
</dbReference>
<dbReference type="SMART" id="SM00487">
    <property type="entry name" value="DEXDc"/>
    <property type="match status" value="1"/>
</dbReference>